<evidence type="ECO:0000313" key="2">
    <source>
        <dbReference type="Proteomes" id="UP000486903"/>
    </source>
</evidence>
<organism evidence="1 2">
    <name type="scientific">Clostridium botulinum</name>
    <dbReference type="NCBI Taxonomy" id="1491"/>
    <lineage>
        <taxon>Bacteria</taxon>
        <taxon>Bacillati</taxon>
        <taxon>Bacillota</taxon>
        <taxon>Clostridia</taxon>
        <taxon>Eubacteriales</taxon>
        <taxon>Clostridiaceae</taxon>
        <taxon>Clostridium</taxon>
    </lineage>
</organism>
<dbReference type="NCBIfam" id="TIGR01603">
    <property type="entry name" value="maj_tail_phi13"/>
    <property type="match status" value="1"/>
</dbReference>
<dbReference type="AlphaFoldDB" id="A0A6B4JJE0"/>
<dbReference type="Proteomes" id="UP000486903">
    <property type="component" value="Unassembled WGS sequence"/>
</dbReference>
<gene>
    <name evidence="1" type="ORF">FDG31_00520</name>
</gene>
<reference evidence="1 2" key="1">
    <citation type="submission" date="2019-04" db="EMBL/GenBank/DDBJ databases">
        <title>Genome sequencing of Clostridium botulinum Groups I-IV and Clostridium butyricum.</title>
        <authorList>
            <person name="Brunt J."/>
            <person name="Van Vliet A.H.M."/>
            <person name="Stringer S.C."/>
            <person name="Carter A.T."/>
            <person name="Peck M.W."/>
        </authorList>
    </citation>
    <scope>NUCLEOTIDE SEQUENCE [LARGE SCALE GENOMIC DNA]</scope>
    <source>
        <strain evidence="1 2">BL81</strain>
    </source>
</reference>
<proteinExistence type="predicted"/>
<protein>
    <submittedName>
        <fullName evidence="1">Phage tail protein</fullName>
    </submittedName>
</protein>
<dbReference type="RefSeq" id="WP_003373585.1">
    <property type="nucleotide sequence ID" value="NZ_JACBBA010000001.1"/>
</dbReference>
<comment type="caution">
    <text evidence="1">The sequence shown here is derived from an EMBL/GenBank/DDBJ whole genome shotgun (WGS) entry which is preliminary data.</text>
</comment>
<dbReference type="EMBL" id="SXFB01000001">
    <property type="protein sequence ID" value="NFV24666.1"/>
    <property type="molecule type" value="Genomic_DNA"/>
</dbReference>
<name>A0A6B4JJE0_CLOBO</name>
<accession>A0A6B4JJE0</accession>
<evidence type="ECO:0000313" key="1">
    <source>
        <dbReference type="EMBL" id="NFV24666.1"/>
    </source>
</evidence>
<sequence>MAEETVKQFRSIIGIKDIHFAPYKDGVWKAPIKVNGLQELGIKNTVAEGSLIGDMVKLKSKSKKTGLEIDLTVAEWTPSIQQMLEGSTLENGELVSSADDVDGAVALLWKEIYDNGDEVYNVVYNCKIHRENAFEGKGNNENIEFAVTKLVGTGLAVTNPNTNKSVFSMQLDTKAEGVDATKVANFFTAVQHAGKKVGA</sequence>
<dbReference type="InterPro" id="IPR006490">
    <property type="entry name" value="Maj_tail_phi13"/>
</dbReference>